<keyword evidence="5" id="KW-0735">Signal-anchor</keyword>
<evidence type="ECO:0000256" key="2">
    <source>
        <dbReference type="ARBA" id="ARBA00022692"/>
    </source>
</evidence>
<evidence type="ECO:0000256" key="4">
    <source>
        <dbReference type="ARBA" id="ARBA00023136"/>
    </source>
</evidence>
<proteinExistence type="inferred from homology"/>
<dbReference type="PRINTS" id="PR01374">
    <property type="entry name" value="TONBPROTEIN"/>
</dbReference>
<comment type="subcellular location">
    <subcellularLocation>
        <location evidence="5">Cell inner membrane</location>
        <topology evidence="5">Single-pass membrane protein</topology>
        <orientation evidence="5">Periplasmic side</orientation>
    </subcellularLocation>
    <subcellularLocation>
        <location evidence="1">Membrane</location>
        <topology evidence="1">Single-pass membrane protein</topology>
    </subcellularLocation>
</comment>
<dbReference type="EMBL" id="NWMW01000003">
    <property type="protein sequence ID" value="PCD01615.1"/>
    <property type="molecule type" value="Genomic_DNA"/>
</dbReference>
<name>A0A2A4B0X8_9SPHN</name>
<dbReference type="GO" id="GO:0055085">
    <property type="term" value="P:transmembrane transport"/>
    <property type="evidence" value="ECO:0007669"/>
    <property type="project" value="InterPro"/>
</dbReference>
<dbReference type="GO" id="GO:0030288">
    <property type="term" value="C:outer membrane-bounded periplasmic space"/>
    <property type="evidence" value="ECO:0007669"/>
    <property type="project" value="InterPro"/>
</dbReference>
<comment type="similarity">
    <text evidence="5">Belongs to the TonB family.</text>
</comment>
<evidence type="ECO:0000256" key="5">
    <source>
        <dbReference type="RuleBase" id="RU362123"/>
    </source>
</evidence>
<keyword evidence="8" id="KW-1185">Reference proteome</keyword>
<dbReference type="GO" id="GO:0005886">
    <property type="term" value="C:plasma membrane"/>
    <property type="evidence" value="ECO:0007669"/>
    <property type="project" value="UniProtKB-SubCell"/>
</dbReference>
<evidence type="ECO:0000259" key="6">
    <source>
        <dbReference type="PROSITE" id="PS52015"/>
    </source>
</evidence>
<keyword evidence="2 5" id="KW-0812">Transmembrane</keyword>
<keyword evidence="5" id="KW-1003">Cell membrane</keyword>
<reference evidence="7 8" key="1">
    <citation type="submission" date="2017-09" db="EMBL/GenBank/DDBJ databases">
        <title>Sphingomonas spermidinifaciens 9NM-10, whole genome shotgun sequence.</title>
        <authorList>
            <person name="Feng G."/>
            <person name="Zhu H."/>
        </authorList>
    </citation>
    <scope>NUCLEOTIDE SEQUENCE [LARGE SCALE GENOMIC DNA]</scope>
    <source>
        <strain evidence="7 8">9NM-10</strain>
    </source>
</reference>
<dbReference type="GO" id="GO:0015031">
    <property type="term" value="P:protein transport"/>
    <property type="evidence" value="ECO:0007669"/>
    <property type="project" value="UniProtKB-UniRule"/>
</dbReference>
<dbReference type="GO" id="GO:0015891">
    <property type="term" value="P:siderophore transport"/>
    <property type="evidence" value="ECO:0007669"/>
    <property type="project" value="InterPro"/>
</dbReference>
<accession>A0A2A4B0X8</accession>
<dbReference type="Proteomes" id="UP000218366">
    <property type="component" value="Unassembled WGS sequence"/>
</dbReference>
<keyword evidence="3 5" id="KW-1133">Transmembrane helix</keyword>
<feature type="transmembrane region" description="Helical" evidence="5">
    <location>
        <begin position="20"/>
        <end position="42"/>
    </location>
</feature>
<evidence type="ECO:0000313" key="7">
    <source>
        <dbReference type="EMBL" id="PCD01615.1"/>
    </source>
</evidence>
<gene>
    <name evidence="7" type="ORF">COC42_15920</name>
</gene>
<dbReference type="GO" id="GO:0031992">
    <property type="term" value="F:energy transducer activity"/>
    <property type="evidence" value="ECO:0007669"/>
    <property type="project" value="InterPro"/>
</dbReference>
<dbReference type="AlphaFoldDB" id="A0A2A4B0X8"/>
<dbReference type="NCBIfam" id="TIGR01352">
    <property type="entry name" value="tonB_Cterm"/>
    <property type="match status" value="1"/>
</dbReference>
<comment type="function">
    <text evidence="5">Interacts with outer membrane receptor proteins that carry out high-affinity binding and energy dependent uptake into the periplasmic space of specific substrates. It could act to transduce energy from the cytoplasmic membrane to specific energy-requiring processes in the outer membrane, resulting in the release into the periplasm of ligands bound by these outer membrane proteins.</text>
</comment>
<keyword evidence="4 5" id="KW-0472">Membrane</keyword>
<organism evidence="7 8">
    <name type="scientific">Sphingomonas spermidinifaciens</name>
    <dbReference type="NCBI Taxonomy" id="1141889"/>
    <lineage>
        <taxon>Bacteria</taxon>
        <taxon>Pseudomonadati</taxon>
        <taxon>Pseudomonadota</taxon>
        <taxon>Alphaproteobacteria</taxon>
        <taxon>Sphingomonadales</taxon>
        <taxon>Sphingomonadaceae</taxon>
        <taxon>Sphingomonas</taxon>
    </lineage>
</organism>
<keyword evidence="5" id="KW-0813">Transport</keyword>
<feature type="domain" description="TonB C-terminal" evidence="6">
    <location>
        <begin position="135"/>
        <end position="229"/>
    </location>
</feature>
<evidence type="ECO:0000256" key="1">
    <source>
        <dbReference type="ARBA" id="ARBA00004167"/>
    </source>
</evidence>
<sequence>MKRMPIMSYANSGSGRERIVAIGLVGLIQGGIIAALVSGLAVQFVEKIVDKPLETYSVPLRQPPPPDVKKPETPKTIEARTTTMPVIDAPKPLVDLDKPAPPLISIDIPPAKVDPAPLPSLPSPTPTPMNLSRGASARGNIGAWFPQNAYPAAALRAEAEGRASVLLDVTAEGRVSDCRIVSGTGNAALDAETCRLAIRNGRFEPARDAAGNPIASQMRLPPVVWRIVN</sequence>
<dbReference type="PROSITE" id="PS52015">
    <property type="entry name" value="TONB_CTD"/>
    <property type="match status" value="1"/>
</dbReference>
<dbReference type="SUPFAM" id="SSF74653">
    <property type="entry name" value="TolA/TonB C-terminal domain"/>
    <property type="match status" value="1"/>
</dbReference>
<dbReference type="Gene3D" id="3.30.1150.10">
    <property type="match status" value="1"/>
</dbReference>
<dbReference type="InterPro" id="IPR037682">
    <property type="entry name" value="TonB_C"/>
</dbReference>
<keyword evidence="5" id="KW-0997">Cell inner membrane</keyword>
<dbReference type="RefSeq" id="WP_096344360.1">
    <property type="nucleotide sequence ID" value="NZ_NWMW01000003.1"/>
</dbReference>
<keyword evidence="5" id="KW-0653">Protein transport</keyword>
<dbReference type="Pfam" id="PF03544">
    <property type="entry name" value="TonB_C"/>
    <property type="match status" value="1"/>
</dbReference>
<dbReference type="InterPro" id="IPR003538">
    <property type="entry name" value="TonB"/>
</dbReference>
<evidence type="ECO:0000313" key="8">
    <source>
        <dbReference type="Proteomes" id="UP000218366"/>
    </source>
</evidence>
<dbReference type="InterPro" id="IPR006260">
    <property type="entry name" value="TonB/TolA_C"/>
</dbReference>
<dbReference type="OrthoDB" id="7585155at2"/>
<evidence type="ECO:0000256" key="3">
    <source>
        <dbReference type="ARBA" id="ARBA00022989"/>
    </source>
</evidence>
<comment type="caution">
    <text evidence="7">The sequence shown here is derived from an EMBL/GenBank/DDBJ whole genome shotgun (WGS) entry which is preliminary data.</text>
</comment>
<protein>
    <recommendedName>
        <fullName evidence="5">Protein TonB</fullName>
    </recommendedName>
</protein>